<reference evidence="7" key="1">
    <citation type="submission" date="2022-01" db="EMBL/GenBank/DDBJ databases">
        <authorList>
            <person name="King R."/>
        </authorList>
    </citation>
    <scope>NUCLEOTIDE SEQUENCE</scope>
</reference>
<accession>A0A9P0GUW2</accession>
<name>A0A9P0GUW2_PHYSR</name>
<dbReference type="PANTHER" id="PTHR13234">
    <property type="entry name" value="GAMMA-INTERFERON INDUCIBLE LYSOSOMAL THIOL REDUCTASE GILT"/>
    <property type="match status" value="1"/>
</dbReference>
<dbReference type="GO" id="GO:0016671">
    <property type="term" value="F:oxidoreductase activity, acting on a sulfur group of donors, disulfide as acceptor"/>
    <property type="evidence" value="ECO:0007669"/>
    <property type="project" value="InterPro"/>
</dbReference>
<keyword evidence="5" id="KW-0325">Glycoprotein</keyword>
<feature type="chain" id="PRO_5040309228" evidence="6">
    <location>
        <begin position="19"/>
        <end position="216"/>
    </location>
</feature>
<comment type="similarity">
    <text evidence="2">Belongs to the GILT family.</text>
</comment>
<dbReference type="GO" id="GO:0005576">
    <property type="term" value="C:extracellular region"/>
    <property type="evidence" value="ECO:0007669"/>
    <property type="project" value="UniProtKB-SubCell"/>
</dbReference>
<dbReference type="Pfam" id="PF03227">
    <property type="entry name" value="GILT"/>
    <property type="match status" value="1"/>
</dbReference>
<evidence type="ECO:0000256" key="6">
    <source>
        <dbReference type="SAM" id="SignalP"/>
    </source>
</evidence>
<dbReference type="InterPro" id="IPR004911">
    <property type="entry name" value="Interferon-induced_GILT"/>
</dbReference>
<sequence length="216" mass="23811">MLAFKGVLLVGLLSFSFAAYLDDKINVDVYFEALDAGCQDFVVNQLYPGTVNINDVITLNLIPLGKAYSFKNDSGVQWICENGPSECYLNKVYACITTFQLTQVQKLSYISCVASASSKSNSPDEIKALVKTCADKNNIQAADLDTCVTSKGDDLLAGFENRQNSLNPKLLFVPTIRFNNDENTAVEIDSRTNFTIAVCESFSVWPPDVCLQFLDH</sequence>
<dbReference type="PANTHER" id="PTHR13234:SF8">
    <property type="entry name" value="GAMMA-INTERFERON-INDUCIBLE LYSOSOMAL THIOL REDUCTASE"/>
    <property type="match status" value="1"/>
</dbReference>
<organism evidence="7 8">
    <name type="scientific">Phyllotreta striolata</name>
    <name type="common">Striped flea beetle</name>
    <name type="synonym">Crioceris striolata</name>
    <dbReference type="NCBI Taxonomy" id="444603"/>
    <lineage>
        <taxon>Eukaryota</taxon>
        <taxon>Metazoa</taxon>
        <taxon>Ecdysozoa</taxon>
        <taxon>Arthropoda</taxon>
        <taxon>Hexapoda</taxon>
        <taxon>Insecta</taxon>
        <taxon>Pterygota</taxon>
        <taxon>Neoptera</taxon>
        <taxon>Endopterygota</taxon>
        <taxon>Coleoptera</taxon>
        <taxon>Polyphaga</taxon>
        <taxon>Cucujiformia</taxon>
        <taxon>Chrysomeloidea</taxon>
        <taxon>Chrysomelidae</taxon>
        <taxon>Galerucinae</taxon>
        <taxon>Alticini</taxon>
        <taxon>Phyllotreta</taxon>
    </lineage>
</organism>
<comment type="subcellular location">
    <subcellularLocation>
        <location evidence="1">Secreted</location>
    </subcellularLocation>
</comment>
<keyword evidence="8" id="KW-1185">Reference proteome</keyword>
<evidence type="ECO:0000256" key="5">
    <source>
        <dbReference type="ARBA" id="ARBA00023180"/>
    </source>
</evidence>
<proteinExistence type="inferred from homology"/>
<evidence type="ECO:0000256" key="3">
    <source>
        <dbReference type="ARBA" id="ARBA00022525"/>
    </source>
</evidence>
<dbReference type="EMBL" id="OU900104">
    <property type="protein sequence ID" value="CAH1158986.1"/>
    <property type="molecule type" value="Genomic_DNA"/>
</dbReference>
<evidence type="ECO:0000256" key="1">
    <source>
        <dbReference type="ARBA" id="ARBA00004613"/>
    </source>
</evidence>
<dbReference type="AlphaFoldDB" id="A0A9P0GUW2"/>
<feature type="signal peptide" evidence="6">
    <location>
        <begin position="1"/>
        <end position="18"/>
    </location>
</feature>
<protein>
    <submittedName>
        <fullName evidence="7">Uncharacterized protein</fullName>
    </submittedName>
</protein>
<keyword evidence="3" id="KW-0964">Secreted</keyword>
<evidence type="ECO:0000313" key="7">
    <source>
        <dbReference type="EMBL" id="CAH1158986.1"/>
    </source>
</evidence>
<evidence type="ECO:0000313" key="8">
    <source>
        <dbReference type="Proteomes" id="UP001153712"/>
    </source>
</evidence>
<evidence type="ECO:0000256" key="2">
    <source>
        <dbReference type="ARBA" id="ARBA00005679"/>
    </source>
</evidence>
<dbReference type="Proteomes" id="UP001153712">
    <property type="component" value="Chromosome 11"/>
</dbReference>
<gene>
    <name evidence="7" type="ORF">PHYEVI_LOCUS2177</name>
</gene>
<keyword evidence="4 6" id="KW-0732">Signal</keyword>
<dbReference type="OrthoDB" id="958254at2759"/>
<evidence type="ECO:0000256" key="4">
    <source>
        <dbReference type="ARBA" id="ARBA00022729"/>
    </source>
</evidence>